<feature type="non-terminal residue" evidence="2">
    <location>
        <position position="1"/>
    </location>
</feature>
<dbReference type="Proteomes" id="UP000838756">
    <property type="component" value="Unassembled WGS sequence"/>
</dbReference>
<gene>
    <name evidence="2" type="primary">jg17233</name>
    <name evidence="2" type="ORF">PAEG_LOCUS22241</name>
</gene>
<reference evidence="2" key="1">
    <citation type="submission" date="2022-03" db="EMBL/GenBank/DDBJ databases">
        <authorList>
            <person name="Lindestad O."/>
        </authorList>
    </citation>
    <scope>NUCLEOTIDE SEQUENCE</scope>
</reference>
<sequence length="100" mass="10894">RAIKTGQHPTELTANRLPCDFSKAEAKISSLANQLDELRKSLEKVSTGISQLTKHQLEASKTAQSSSTSDERVDVEALKKEMVEVKTAIQTAETKIIAAN</sequence>
<feature type="region of interest" description="Disordered" evidence="1">
    <location>
        <begin position="53"/>
        <end position="73"/>
    </location>
</feature>
<proteinExistence type="predicted"/>
<organism evidence="2 3">
    <name type="scientific">Pararge aegeria aegeria</name>
    <dbReference type="NCBI Taxonomy" id="348720"/>
    <lineage>
        <taxon>Eukaryota</taxon>
        <taxon>Metazoa</taxon>
        <taxon>Ecdysozoa</taxon>
        <taxon>Arthropoda</taxon>
        <taxon>Hexapoda</taxon>
        <taxon>Insecta</taxon>
        <taxon>Pterygota</taxon>
        <taxon>Neoptera</taxon>
        <taxon>Endopterygota</taxon>
        <taxon>Lepidoptera</taxon>
        <taxon>Glossata</taxon>
        <taxon>Ditrysia</taxon>
        <taxon>Papilionoidea</taxon>
        <taxon>Nymphalidae</taxon>
        <taxon>Satyrinae</taxon>
        <taxon>Satyrini</taxon>
        <taxon>Parargina</taxon>
        <taxon>Pararge</taxon>
    </lineage>
</organism>
<feature type="compositionally biased region" description="Polar residues" evidence="1">
    <location>
        <begin position="53"/>
        <end position="68"/>
    </location>
</feature>
<dbReference type="EMBL" id="CAKXAJ010026027">
    <property type="protein sequence ID" value="CAH2251605.1"/>
    <property type="molecule type" value="Genomic_DNA"/>
</dbReference>
<keyword evidence="3" id="KW-1185">Reference proteome</keyword>
<dbReference type="AlphaFoldDB" id="A0A8S4S8Y9"/>
<protein>
    <submittedName>
        <fullName evidence="2">Jg17233 protein</fullName>
    </submittedName>
</protein>
<evidence type="ECO:0000313" key="2">
    <source>
        <dbReference type="EMBL" id="CAH2251605.1"/>
    </source>
</evidence>
<accession>A0A8S4S8Y9</accession>
<name>A0A8S4S8Y9_9NEOP</name>
<evidence type="ECO:0000256" key="1">
    <source>
        <dbReference type="SAM" id="MobiDB-lite"/>
    </source>
</evidence>
<evidence type="ECO:0000313" key="3">
    <source>
        <dbReference type="Proteomes" id="UP000838756"/>
    </source>
</evidence>
<comment type="caution">
    <text evidence="2">The sequence shown here is derived from an EMBL/GenBank/DDBJ whole genome shotgun (WGS) entry which is preliminary data.</text>
</comment>